<protein>
    <submittedName>
        <fullName evidence="2">Transposase, IS204/IS1001/IS1096/IS1165 family protein</fullName>
    </submittedName>
</protein>
<reference evidence="2" key="2">
    <citation type="journal article" date="2014" name="ISME J.">
        <title>Microbial stratification in low pH oxic and suboxic macroscopic growths along an acid mine drainage.</title>
        <authorList>
            <person name="Mendez-Garcia C."/>
            <person name="Mesa V."/>
            <person name="Sprenger R.R."/>
            <person name="Richter M."/>
            <person name="Diez M.S."/>
            <person name="Solano J."/>
            <person name="Bargiela R."/>
            <person name="Golyshina O.V."/>
            <person name="Manteca A."/>
            <person name="Ramos J.L."/>
            <person name="Gallego J.R."/>
            <person name="Llorente I."/>
            <person name="Martins Dos Santos V.A."/>
            <person name="Jensen O.N."/>
            <person name="Pelaez A.I."/>
            <person name="Sanchez J."/>
            <person name="Ferrer M."/>
        </authorList>
    </citation>
    <scope>NUCLEOTIDE SEQUENCE</scope>
</reference>
<dbReference type="InterPro" id="IPR002560">
    <property type="entry name" value="Transposase_DDE"/>
</dbReference>
<sequence>MLAHRENLSLDGKAALKQLLAANKRLNTAYLLKERFGQLWDYRREGWARRFFDQWRQSLRWQRLTPFEKFAGLIERHWDGIAAYC</sequence>
<organism evidence="2">
    <name type="scientific">mine drainage metagenome</name>
    <dbReference type="NCBI Taxonomy" id="410659"/>
    <lineage>
        <taxon>unclassified sequences</taxon>
        <taxon>metagenomes</taxon>
        <taxon>ecological metagenomes</taxon>
    </lineage>
</organism>
<feature type="non-terminal residue" evidence="2">
    <location>
        <position position="85"/>
    </location>
</feature>
<proteinExistence type="predicted"/>
<reference evidence="2" key="1">
    <citation type="submission" date="2013-08" db="EMBL/GenBank/DDBJ databases">
        <authorList>
            <person name="Mendez C."/>
            <person name="Richter M."/>
            <person name="Ferrer M."/>
            <person name="Sanchez J."/>
        </authorList>
    </citation>
    <scope>NUCLEOTIDE SEQUENCE</scope>
</reference>
<dbReference type="AlphaFoldDB" id="T1ADE6"/>
<gene>
    <name evidence="2" type="ORF">B2A_05872</name>
</gene>
<dbReference type="Pfam" id="PF01610">
    <property type="entry name" value="DDE_Tnp_ISL3"/>
    <property type="match status" value="1"/>
</dbReference>
<feature type="domain" description="Transposase IS204/IS1001/IS1096/IS1165 DDE" evidence="1">
    <location>
        <begin position="2"/>
        <end position="85"/>
    </location>
</feature>
<name>T1ADE6_9ZZZZ</name>
<dbReference type="EMBL" id="AUZZ01004102">
    <property type="protein sequence ID" value="EQD55127.1"/>
    <property type="molecule type" value="Genomic_DNA"/>
</dbReference>
<evidence type="ECO:0000313" key="2">
    <source>
        <dbReference type="EMBL" id="EQD55127.1"/>
    </source>
</evidence>
<accession>T1ADE6</accession>
<comment type="caution">
    <text evidence="2">The sequence shown here is derived from an EMBL/GenBank/DDBJ whole genome shotgun (WGS) entry which is preliminary data.</text>
</comment>
<evidence type="ECO:0000259" key="1">
    <source>
        <dbReference type="Pfam" id="PF01610"/>
    </source>
</evidence>